<accession>A0A0M4FRB2</accession>
<reference evidence="2 3" key="2">
    <citation type="journal article" date="2016" name="Int. J. Syst. Evol. Microbiol.">
        <title>Bacillus gobiensis sp. nov., isolated from a soil sample.</title>
        <authorList>
            <person name="Liu B."/>
            <person name="Liu G.H."/>
            <person name="Cetin S."/>
            <person name="Schumann P."/>
            <person name="Pan Z.Z."/>
            <person name="Chen Q.Q."/>
        </authorList>
    </citation>
    <scope>NUCLEOTIDE SEQUENCE [LARGE SCALE GENOMIC DNA]</scope>
    <source>
        <strain evidence="2 3">FJAT-4402</strain>
    </source>
</reference>
<dbReference type="InterPro" id="IPR025618">
    <property type="entry name" value="YtpI"/>
</dbReference>
<dbReference type="Proteomes" id="UP000067625">
    <property type="component" value="Chromosome"/>
</dbReference>
<feature type="transmembrane region" description="Helical" evidence="1">
    <location>
        <begin position="61"/>
        <end position="81"/>
    </location>
</feature>
<evidence type="ECO:0000313" key="3">
    <source>
        <dbReference type="Proteomes" id="UP000067625"/>
    </source>
</evidence>
<keyword evidence="1" id="KW-0472">Membrane</keyword>
<keyword evidence="1" id="KW-0812">Transmembrane</keyword>
<dbReference type="EMBL" id="CP012600">
    <property type="protein sequence ID" value="ALC82010.1"/>
    <property type="molecule type" value="Genomic_DNA"/>
</dbReference>
<dbReference type="RefSeq" id="WP_053603789.1">
    <property type="nucleotide sequence ID" value="NZ_CP012600.1"/>
</dbReference>
<sequence length="102" mass="11591">MLVLTLIICLFAFAYLFYKVRAIRAKRSIEKDVLNSKSSMSLGLFIVSFGLNQLLLNRSTLAVVIGILFILVGAGSVWAGYKAYRYYSPIFEKELQRENHHA</sequence>
<name>A0A0M4FRB2_9BACI</name>
<gene>
    <name evidence="2" type="ORF">AM592_10640</name>
</gene>
<evidence type="ECO:0000313" key="2">
    <source>
        <dbReference type="EMBL" id="ALC82010.1"/>
    </source>
</evidence>
<dbReference type="AlphaFoldDB" id="A0A0M4FRB2"/>
<organism evidence="2 3">
    <name type="scientific">Bacillus gobiensis</name>
    <dbReference type="NCBI Taxonomy" id="1441095"/>
    <lineage>
        <taxon>Bacteria</taxon>
        <taxon>Bacillati</taxon>
        <taxon>Bacillota</taxon>
        <taxon>Bacilli</taxon>
        <taxon>Bacillales</taxon>
        <taxon>Bacillaceae</taxon>
        <taxon>Bacillus</taxon>
    </lineage>
</organism>
<reference evidence="3" key="1">
    <citation type="submission" date="2015-08" db="EMBL/GenBank/DDBJ databases">
        <title>Genome sequencing project for genomic taxonomy and phylogenomics of Bacillus-like bacteria.</title>
        <authorList>
            <person name="Liu B."/>
            <person name="Wang J."/>
            <person name="Zhu Y."/>
            <person name="Liu G."/>
            <person name="Chen Q."/>
            <person name="Chen Z."/>
            <person name="Lan J."/>
            <person name="Che J."/>
            <person name="Ge C."/>
            <person name="Shi H."/>
            <person name="Pan Z."/>
            <person name="Liu X."/>
        </authorList>
    </citation>
    <scope>NUCLEOTIDE SEQUENCE [LARGE SCALE GENOMIC DNA]</scope>
    <source>
        <strain evidence="3">FJAT-4402</strain>
    </source>
</reference>
<protein>
    <recommendedName>
        <fullName evidence="4">YtpI-like protein</fullName>
    </recommendedName>
</protein>
<dbReference type="STRING" id="1441095.AM592_10640"/>
<keyword evidence="3" id="KW-1185">Reference proteome</keyword>
<dbReference type="Pfam" id="PF14007">
    <property type="entry name" value="YtpI"/>
    <property type="match status" value="1"/>
</dbReference>
<keyword evidence="1" id="KW-1133">Transmembrane helix</keyword>
<evidence type="ECO:0000256" key="1">
    <source>
        <dbReference type="SAM" id="Phobius"/>
    </source>
</evidence>
<evidence type="ECO:0008006" key="4">
    <source>
        <dbReference type="Google" id="ProtNLM"/>
    </source>
</evidence>
<dbReference type="PATRIC" id="fig|1441095.3.peg.2345"/>
<dbReference type="OrthoDB" id="2453019at2"/>
<feature type="transmembrane region" description="Helical" evidence="1">
    <location>
        <begin position="38"/>
        <end position="56"/>
    </location>
</feature>
<proteinExistence type="predicted"/>